<dbReference type="AlphaFoldDB" id="A0A9D5D246"/>
<keyword evidence="7" id="KW-1185">Reference proteome</keyword>
<evidence type="ECO:0000313" key="7">
    <source>
        <dbReference type="Proteomes" id="UP001085076"/>
    </source>
</evidence>
<reference evidence="6" key="2">
    <citation type="journal article" date="2022" name="Hortic Res">
        <title>The genome of Dioscorea zingiberensis sheds light on the biosynthesis, origin and evolution of the medicinally important diosgenin saponins.</title>
        <authorList>
            <person name="Li Y."/>
            <person name="Tan C."/>
            <person name="Li Z."/>
            <person name="Guo J."/>
            <person name="Li S."/>
            <person name="Chen X."/>
            <person name="Wang C."/>
            <person name="Dai X."/>
            <person name="Yang H."/>
            <person name="Song W."/>
            <person name="Hou L."/>
            <person name="Xu J."/>
            <person name="Tong Z."/>
            <person name="Xu A."/>
            <person name="Yuan X."/>
            <person name="Wang W."/>
            <person name="Yang Q."/>
            <person name="Chen L."/>
            <person name="Sun Z."/>
            <person name="Wang K."/>
            <person name="Pan B."/>
            <person name="Chen J."/>
            <person name="Bao Y."/>
            <person name="Liu F."/>
            <person name="Qi X."/>
            <person name="Gang D.R."/>
            <person name="Wen J."/>
            <person name="Li J."/>
        </authorList>
    </citation>
    <scope>NUCLEOTIDE SEQUENCE</scope>
    <source>
        <strain evidence="6">Dzin_1.0</strain>
    </source>
</reference>
<comment type="caution">
    <text evidence="6">The sequence shown here is derived from an EMBL/GenBank/DDBJ whole genome shotgun (WGS) entry which is preliminary data.</text>
</comment>
<dbReference type="GO" id="GO:0016702">
    <property type="term" value="F:oxidoreductase activity, acting on single donors with incorporation of molecular oxygen, incorporation of two atoms of oxygen"/>
    <property type="evidence" value="ECO:0007669"/>
    <property type="project" value="InterPro"/>
</dbReference>
<dbReference type="InterPro" id="IPR036226">
    <property type="entry name" value="LipOase_C_sf"/>
</dbReference>
<feature type="domain" description="Lipoxygenase" evidence="5">
    <location>
        <begin position="1"/>
        <end position="232"/>
    </location>
</feature>
<gene>
    <name evidence="6" type="ORF">J5N97_010945</name>
</gene>
<reference evidence="6" key="1">
    <citation type="submission" date="2021-03" db="EMBL/GenBank/DDBJ databases">
        <authorList>
            <person name="Li Z."/>
            <person name="Yang C."/>
        </authorList>
    </citation>
    <scope>NUCLEOTIDE SEQUENCE</scope>
    <source>
        <strain evidence="6">Dzin_1.0</strain>
        <tissue evidence="6">Leaf</tissue>
    </source>
</reference>
<proteinExistence type="predicted"/>
<organism evidence="6 7">
    <name type="scientific">Dioscorea zingiberensis</name>
    <dbReference type="NCBI Taxonomy" id="325984"/>
    <lineage>
        <taxon>Eukaryota</taxon>
        <taxon>Viridiplantae</taxon>
        <taxon>Streptophyta</taxon>
        <taxon>Embryophyta</taxon>
        <taxon>Tracheophyta</taxon>
        <taxon>Spermatophyta</taxon>
        <taxon>Magnoliopsida</taxon>
        <taxon>Liliopsida</taxon>
        <taxon>Dioscoreales</taxon>
        <taxon>Dioscoreaceae</taxon>
        <taxon>Dioscorea</taxon>
    </lineage>
</organism>
<protein>
    <recommendedName>
        <fullName evidence="5">Lipoxygenase domain-containing protein</fullName>
    </recommendedName>
</protein>
<accession>A0A9D5D246</accession>
<dbReference type="OrthoDB" id="772496at2759"/>
<evidence type="ECO:0000256" key="2">
    <source>
        <dbReference type="ARBA" id="ARBA00022964"/>
    </source>
</evidence>
<keyword evidence="1" id="KW-0479">Metal-binding</keyword>
<dbReference type="InterPro" id="IPR000907">
    <property type="entry name" value="LipOase"/>
</dbReference>
<feature type="chain" id="PRO_5039346546" description="Lipoxygenase domain-containing protein" evidence="4">
    <location>
        <begin position="20"/>
        <end position="232"/>
    </location>
</feature>
<dbReference type="SUPFAM" id="SSF48484">
    <property type="entry name" value="Lipoxigenase"/>
    <property type="match status" value="1"/>
</dbReference>
<keyword evidence="4" id="KW-0732">Signal</keyword>
<name>A0A9D5D246_9LILI</name>
<dbReference type="GO" id="GO:0046872">
    <property type="term" value="F:metal ion binding"/>
    <property type="evidence" value="ECO:0007669"/>
    <property type="project" value="UniProtKB-KW"/>
</dbReference>
<dbReference type="GO" id="GO:0034440">
    <property type="term" value="P:lipid oxidation"/>
    <property type="evidence" value="ECO:0007669"/>
    <property type="project" value="InterPro"/>
</dbReference>
<dbReference type="Proteomes" id="UP001085076">
    <property type="component" value="Miscellaneous, Linkage group lg02"/>
</dbReference>
<evidence type="ECO:0000256" key="4">
    <source>
        <dbReference type="SAM" id="SignalP"/>
    </source>
</evidence>
<feature type="signal peptide" evidence="4">
    <location>
        <begin position="1"/>
        <end position="19"/>
    </location>
</feature>
<evidence type="ECO:0000313" key="6">
    <source>
        <dbReference type="EMBL" id="KAJ0982690.1"/>
    </source>
</evidence>
<dbReference type="Pfam" id="PF00305">
    <property type="entry name" value="Lipoxygenase"/>
    <property type="match status" value="1"/>
</dbReference>
<dbReference type="EMBL" id="JAGGNH010000002">
    <property type="protein sequence ID" value="KAJ0982690.1"/>
    <property type="molecule type" value="Genomic_DNA"/>
</dbReference>
<keyword evidence="2" id="KW-0223">Dioxygenase</keyword>
<keyword evidence="3" id="KW-0560">Oxidoreductase</keyword>
<evidence type="ECO:0000256" key="3">
    <source>
        <dbReference type="ARBA" id="ARBA00023002"/>
    </source>
</evidence>
<evidence type="ECO:0000256" key="1">
    <source>
        <dbReference type="ARBA" id="ARBA00022723"/>
    </source>
</evidence>
<evidence type="ECO:0000259" key="5">
    <source>
        <dbReference type="PROSITE" id="PS51393"/>
    </source>
</evidence>
<sequence length="232" mass="26272">MQWMGLRVGLLLKDGLVITAYYDSDGAVQGDTELQQWWKEVVEIGHGDKKDEEWWPKMEKKSELVETCTTIIWMASALHAAVNFGQYPYAGYLPNRPTISRRFMPEAGSKEYEELERNPDGVFLKTITSQLQTILGVSLIEILSRHSSDEVYLGQRETAEWTSDGKALEAFKEFGERLVEIENRIISMNEDESLKNRKGPVEVPYTLLHPNTSDFTRVGGLTGRGVPNSVSI</sequence>
<dbReference type="PROSITE" id="PS51393">
    <property type="entry name" value="LIPOXYGENASE_3"/>
    <property type="match status" value="1"/>
</dbReference>
<dbReference type="InterPro" id="IPR013819">
    <property type="entry name" value="LipOase_C"/>
</dbReference>
<dbReference type="Gene3D" id="1.20.245.10">
    <property type="entry name" value="Lipoxygenase-1, Domain 5"/>
    <property type="match status" value="1"/>
</dbReference>
<dbReference type="PANTHER" id="PTHR11771">
    <property type="entry name" value="LIPOXYGENASE"/>
    <property type="match status" value="1"/>
</dbReference>